<dbReference type="SUPFAM" id="SSF53756">
    <property type="entry name" value="UDP-Glycosyltransferase/glycogen phosphorylase"/>
    <property type="match status" value="1"/>
</dbReference>
<protein>
    <submittedName>
        <fullName evidence="3">N-acetyl-alpha-D-glucosaminyl L-malate synthase</fullName>
        <ecNumber evidence="3">2.4.1.-</ecNumber>
    </submittedName>
</protein>
<keyword evidence="3" id="KW-0328">Glycosyltransferase</keyword>
<dbReference type="Pfam" id="PF00534">
    <property type="entry name" value="Glycos_transf_1"/>
    <property type="match status" value="1"/>
</dbReference>
<dbReference type="KEGG" id="pmuc:ING2E5A_2037"/>
<evidence type="ECO:0000313" key="3">
    <source>
        <dbReference type="EMBL" id="SCM58853.1"/>
    </source>
</evidence>
<accession>A0A1G4G8H6</accession>
<dbReference type="Proteomes" id="UP000178485">
    <property type="component" value="Chromosome i"/>
</dbReference>
<name>A0A1G4G8H6_9BACT</name>
<dbReference type="GO" id="GO:0016757">
    <property type="term" value="F:glycosyltransferase activity"/>
    <property type="evidence" value="ECO:0007669"/>
    <property type="project" value="UniProtKB-KW"/>
</dbReference>
<gene>
    <name evidence="3" type="primary">bshA</name>
    <name evidence="3" type="ORF">ING2E5A_2037</name>
</gene>
<dbReference type="Pfam" id="PF13439">
    <property type="entry name" value="Glyco_transf_4"/>
    <property type="match status" value="1"/>
</dbReference>
<organism evidence="3 4">
    <name type="scientific">Petrimonas mucosa</name>
    <dbReference type="NCBI Taxonomy" id="1642646"/>
    <lineage>
        <taxon>Bacteria</taxon>
        <taxon>Pseudomonadati</taxon>
        <taxon>Bacteroidota</taxon>
        <taxon>Bacteroidia</taxon>
        <taxon>Bacteroidales</taxon>
        <taxon>Dysgonomonadaceae</taxon>
        <taxon>Petrimonas</taxon>
    </lineage>
</organism>
<evidence type="ECO:0000313" key="4">
    <source>
        <dbReference type="Proteomes" id="UP000178485"/>
    </source>
</evidence>
<dbReference type="EC" id="2.4.1.-" evidence="3"/>
<dbReference type="AlphaFoldDB" id="A0A1G4G8H6"/>
<feature type="domain" description="Glycosyl transferase family 1" evidence="1">
    <location>
        <begin position="183"/>
        <end position="348"/>
    </location>
</feature>
<dbReference type="STRING" id="1642646.ING2E5A_2037"/>
<dbReference type="PANTHER" id="PTHR12526">
    <property type="entry name" value="GLYCOSYLTRANSFERASE"/>
    <property type="match status" value="1"/>
</dbReference>
<dbReference type="PANTHER" id="PTHR12526:SF630">
    <property type="entry name" value="GLYCOSYLTRANSFERASE"/>
    <property type="match status" value="1"/>
</dbReference>
<keyword evidence="4" id="KW-1185">Reference proteome</keyword>
<keyword evidence="3" id="KW-0808">Transferase</keyword>
<dbReference type="RefSeq" id="WP_071137253.1">
    <property type="nucleotide sequence ID" value="NZ_DUQN01000055.1"/>
</dbReference>
<evidence type="ECO:0000259" key="1">
    <source>
        <dbReference type="Pfam" id="PF00534"/>
    </source>
</evidence>
<dbReference type="EMBL" id="LT608328">
    <property type="protein sequence ID" value="SCM58853.1"/>
    <property type="molecule type" value="Genomic_DNA"/>
</dbReference>
<dbReference type="Gene3D" id="3.40.50.2000">
    <property type="entry name" value="Glycogen Phosphorylase B"/>
    <property type="match status" value="2"/>
</dbReference>
<evidence type="ECO:0000259" key="2">
    <source>
        <dbReference type="Pfam" id="PF13439"/>
    </source>
</evidence>
<sequence length="368" mass="42760">MKVVQVLHELKFSGAEIMYVDASPYFREKGCKLSVLATAPNLGEYSRYFEEAGYQVLHKPYPRGWNFASRISYWIWFIRLLTREKYDVVHIHSHAIMWGMALCAWIAGKRSVYTFHSVFTSHFYSYPYHLWQRWSAKKIFGCRFQSISHTVYEHELEHYHNKTWKIYNWYGYTRFFPAMNGEKKRNREELGIPTDALVIISIGGCSFIKRHEDIIKALPLIAKQYPSVQYLHLGKGETEEAEKRLAAELGVDKNIRFCGNQTDIRKYLVASDIYVMTSRHEGISITTIEAMACGIPSILYNVAGLRDFNMTGENSLLIPEEYGVLAEKIIYLHQHSEVSAQLAARAKSMVNSTYHLKKNAEEIYQLYS</sequence>
<feature type="domain" description="Glycosyltransferase subfamily 4-like N-terminal" evidence="2">
    <location>
        <begin position="13"/>
        <end position="160"/>
    </location>
</feature>
<dbReference type="InterPro" id="IPR001296">
    <property type="entry name" value="Glyco_trans_1"/>
</dbReference>
<proteinExistence type="predicted"/>
<reference evidence="3 4" key="1">
    <citation type="submission" date="2016-08" db="EMBL/GenBank/DDBJ databases">
        <authorList>
            <person name="Seilhamer J.J."/>
        </authorList>
    </citation>
    <scope>NUCLEOTIDE SEQUENCE [LARGE SCALE GENOMIC DNA]</scope>
    <source>
        <strain evidence="3">ING2-E5A</strain>
    </source>
</reference>
<dbReference type="InterPro" id="IPR028098">
    <property type="entry name" value="Glyco_trans_4-like_N"/>
</dbReference>